<dbReference type="EMBL" id="SSTD01019265">
    <property type="protein sequence ID" value="TYJ96744.1"/>
    <property type="molecule type" value="Genomic_DNA"/>
</dbReference>
<evidence type="ECO:0000313" key="3">
    <source>
        <dbReference type="Proteomes" id="UP000321947"/>
    </source>
</evidence>
<accession>A0A5D3BCM2</accession>
<organism evidence="2 3">
    <name type="scientific">Cucumis melo var. makuwa</name>
    <name type="common">Oriental melon</name>
    <dbReference type="NCBI Taxonomy" id="1194695"/>
    <lineage>
        <taxon>Eukaryota</taxon>
        <taxon>Viridiplantae</taxon>
        <taxon>Streptophyta</taxon>
        <taxon>Embryophyta</taxon>
        <taxon>Tracheophyta</taxon>
        <taxon>Spermatophyta</taxon>
        <taxon>Magnoliopsida</taxon>
        <taxon>eudicotyledons</taxon>
        <taxon>Gunneridae</taxon>
        <taxon>Pentapetalae</taxon>
        <taxon>rosids</taxon>
        <taxon>fabids</taxon>
        <taxon>Cucurbitales</taxon>
        <taxon>Cucurbitaceae</taxon>
        <taxon>Benincaseae</taxon>
        <taxon>Cucumis</taxon>
    </lineage>
</organism>
<dbReference type="SUPFAM" id="SSF56672">
    <property type="entry name" value="DNA/RNA polymerases"/>
    <property type="match status" value="1"/>
</dbReference>
<dbReference type="GO" id="GO:0016301">
    <property type="term" value="F:kinase activity"/>
    <property type="evidence" value="ECO:0007669"/>
    <property type="project" value="UniProtKB-KW"/>
</dbReference>
<gene>
    <name evidence="2" type="ORF">E5676_scaffold986G00360</name>
</gene>
<dbReference type="AlphaFoldDB" id="A0A5D3BCM2"/>
<evidence type="ECO:0000313" key="2">
    <source>
        <dbReference type="EMBL" id="TYJ96744.1"/>
    </source>
</evidence>
<protein>
    <submittedName>
        <fullName evidence="2">Cysteine-rich RLK (RECEPTOR-like protein kinase) 8</fullName>
    </submittedName>
</protein>
<dbReference type="PANTHER" id="PTHR10775">
    <property type="entry name" value="OS08G0208400 PROTEIN"/>
    <property type="match status" value="1"/>
</dbReference>
<proteinExistence type="predicted"/>
<dbReference type="InterPro" id="IPR043502">
    <property type="entry name" value="DNA/RNA_pol_sf"/>
</dbReference>
<dbReference type="PANTHER" id="PTHR10775:SF185">
    <property type="entry name" value="OS08G0208400 PROTEIN"/>
    <property type="match status" value="1"/>
</dbReference>
<dbReference type="Pfam" id="PF07727">
    <property type="entry name" value="RVT_2"/>
    <property type="match status" value="1"/>
</dbReference>
<dbReference type="Pfam" id="PF02992">
    <property type="entry name" value="Transposase_21"/>
    <property type="match status" value="1"/>
</dbReference>
<keyword evidence="2" id="KW-0675">Receptor</keyword>
<reference evidence="2 3" key="1">
    <citation type="submission" date="2019-08" db="EMBL/GenBank/DDBJ databases">
        <title>Draft genome sequences of two oriental melons (Cucumis melo L. var makuwa).</title>
        <authorList>
            <person name="Kwon S.-Y."/>
        </authorList>
    </citation>
    <scope>NUCLEOTIDE SEQUENCE [LARGE SCALE GENOMIC DNA]</scope>
    <source>
        <strain evidence="3">cv. Chang Bougi</strain>
        <tissue evidence="2">Leaf</tissue>
    </source>
</reference>
<sequence>MNSNWNSLEGVEQHLLTIGISSYYTKWVYHGESASFRASIEHEKKSEEGRLEDEISRNIGIDIDEDITNIFQDLLNEVLNGWSNKSFGMWLELLRTSSNPSLFYETKRKLRDLDLGYETIHACKYDCVLYWKEFADLQHCPTCGEALYKEGSADMRCSEEGSSSYATFCRCRMSRNAACELYATSKDSCTAATCWRVGARGPSVLTSVFWACLESVFQSFYAVGSIEDHSILTKIENYYLVLGLWLVLFQSAVSIDLFCLCGLQLVCVSNMADIKNMRQTMLFYLRSTDMDDLMTEDALEDAKKKKDWLRKKAIGCKWVFSLKVNPDGTVARLKARLVAKGYTQTYGIDYSDTFSLVAKLTSICLFLSMAATHNWSLHQLDIKNAFLHGDLQEEVYMEQPPRFVAQGESDKDQFHMKDLGQLKYFLGIKVMRSKKGIYLSQRKYVLDLLSEIGKLGAKPSGTLMMSNQQLVKEGKLCKDPKRYRRLVGKLNYFTVAQSDIDYYAETWYHERVRNKMLFLVRILKRWKHFDSEFSDFAFDPRNVRLGLTSNEFNPCGQMSTSYSMWPVMLLSYNLPPWKCMKDINFFMSLLKPNPRFRDRKIDVYLQPWIEALKEMEFQGWSTKGYQACPICMGDRSSFGIRGRISFIGLDVIFQRTTCGVKIGYMIERYVVKYRRKNQEHHECSVGPIRSEDKKGFTPYRSWKHLRLIRRQAQNATDLYKRHQQGFPEWFRVHIIELLESENLSNDFSSLAMGLSFDALLQWMYHGWTKISYIKRDSWNTTQNSGVMVIGESDVSGSADNNFYGPMSSFPSGFNEIDATFLEFAEVLDNPVWVDVSREYIEVVKIDLQRFFVLDFNDQVTNRIIEHHMLNTFKEFWGDCHRHLKKYNGLEEARANPRNLLVGRDED</sequence>
<keyword evidence="2" id="KW-0808">Transferase</keyword>
<comment type="caution">
    <text evidence="2">The sequence shown here is derived from an EMBL/GenBank/DDBJ whole genome shotgun (WGS) entry which is preliminary data.</text>
</comment>
<name>A0A5D3BCM2_CUCMM</name>
<evidence type="ECO:0000259" key="1">
    <source>
        <dbReference type="Pfam" id="PF07727"/>
    </source>
</evidence>
<dbReference type="Proteomes" id="UP000321947">
    <property type="component" value="Unassembled WGS sequence"/>
</dbReference>
<keyword evidence="2" id="KW-0418">Kinase</keyword>
<feature type="domain" description="Reverse transcriptase Ty1/copia-type" evidence="1">
    <location>
        <begin position="311"/>
        <end position="411"/>
    </location>
</feature>
<dbReference type="InterPro" id="IPR013103">
    <property type="entry name" value="RVT_2"/>
</dbReference>
<dbReference type="InterPro" id="IPR004242">
    <property type="entry name" value="Transposase_21"/>
</dbReference>